<name>A0A484KG35_9ASTE</name>
<proteinExistence type="predicted"/>
<sequence length="66" mass="7268">MTRTAQTPQTIATGIAPKFSAARPPMPALQSFSLNLECLFPFERGCRGFVVSTCLMCIFRKSPMLV</sequence>
<gene>
    <name evidence="1" type="ORF">CCAM_LOCUS6539</name>
</gene>
<evidence type="ECO:0000313" key="2">
    <source>
        <dbReference type="Proteomes" id="UP000595140"/>
    </source>
</evidence>
<dbReference type="EMBL" id="OOIL02000426">
    <property type="protein sequence ID" value="VFQ64763.1"/>
    <property type="molecule type" value="Genomic_DNA"/>
</dbReference>
<keyword evidence="2" id="KW-1185">Reference proteome</keyword>
<reference evidence="1 2" key="1">
    <citation type="submission" date="2018-04" db="EMBL/GenBank/DDBJ databases">
        <authorList>
            <person name="Vogel A."/>
        </authorList>
    </citation>
    <scope>NUCLEOTIDE SEQUENCE [LARGE SCALE GENOMIC DNA]</scope>
</reference>
<dbReference type="Proteomes" id="UP000595140">
    <property type="component" value="Unassembled WGS sequence"/>
</dbReference>
<accession>A0A484KG35</accession>
<evidence type="ECO:0000313" key="1">
    <source>
        <dbReference type="EMBL" id="VFQ64763.1"/>
    </source>
</evidence>
<organism evidence="1 2">
    <name type="scientific">Cuscuta campestris</name>
    <dbReference type="NCBI Taxonomy" id="132261"/>
    <lineage>
        <taxon>Eukaryota</taxon>
        <taxon>Viridiplantae</taxon>
        <taxon>Streptophyta</taxon>
        <taxon>Embryophyta</taxon>
        <taxon>Tracheophyta</taxon>
        <taxon>Spermatophyta</taxon>
        <taxon>Magnoliopsida</taxon>
        <taxon>eudicotyledons</taxon>
        <taxon>Gunneridae</taxon>
        <taxon>Pentapetalae</taxon>
        <taxon>asterids</taxon>
        <taxon>lamiids</taxon>
        <taxon>Solanales</taxon>
        <taxon>Convolvulaceae</taxon>
        <taxon>Cuscuteae</taxon>
        <taxon>Cuscuta</taxon>
        <taxon>Cuscuta subgen. Grammica</taxon>
        <taxon>Cuscuta sect. Cleistogrammica</taxon>
    </lineage>
</organism>
<dbReference type="AlphaFoldDB" id="A0A484KG35"/>
<protein>
    <submittedName>
        <fullName evidence="1">Uncharacterized protein</fullName>
    </submittedName>
</protein>